<name>A0ABU9ZD67_9HYPH</name>
<keyword evidence="3" id="KW-1185">Reference proteome</keyword>
<reference evidence="2 3" key="1">
    <citation type="journal article" date="2023" name="PLoS ONE">
        <title>Complete genome assembly of Hawai'i environmental nontuberculous mycobacteria reveals unexpected co-isolation with methylobacteria.</title>
        <authorList>
            <person name="Hendrix J."/>
            <person name="Epperson L.E."/>
            <person name="Tong E.I."/>
            <person name="Chan Y.L."/>
            <person name="Hasan N.A."/>
            <person name="Dawrs S.N."/>
            <person name="Norton G.J."/>
            <person name="Virdi R."/>
            <person name="Crooks J.L."/>
            <person name="Chan E.D."/>
            <person name="Honda J.R."/>
            <person name="Strong M."/>
        </authorList>
    </citation>
    <scope>NUCLEOTIDE SEQUENCE [LARGE SCALE GENOMIC DNA]</scope>
    <source>
        <strain evidence="2 3">NJH_HI01</strain>
    </source>
</reference>
<evidence type="ECO:0000313" key="2">
    <source>
        <dbReference type="EMBL" id="MEN3229203.1"/>
    </source>
</evidence>
<evidence type="ECO:0000313" key="3">
    <source>
        <dbReference type="Proteomes" id="UP001404845"/>
    </source>
</evidence>
<evidence type="ECO:0000259" key="1">
    <source>
        <dbReference type="Pfam" id="PF10544"/>
    </source>
</evidence>
<dbReference type="RefSeq" id="WP_345971207.1">
    <property type="nucleotide sequence ID" value="NZ_JAQYXL010000001.1"/>
</dbReference>
<proteinExistence type="predicted"/>
<comment type="caution">
    <text evidence="2">The sequence shown here is derived from an EMBL/GenBank/DDBJ whole genome shotgun (WGS) entry which is preliminary data.</text>
</comment>
<dbReference type="Pfam" id="PF10544">
    <property type="entry name" value="T5orf172"/>
    <property type="match status" value="1"/>
</dbReference>
<protein>
    <submittedName>
        <fullName evidence="2">GIY-YIG nuclease family protein</fullName>
    </submittedName>
</protein>
<dbReference type="InterPro" id="IPR018306">
    <property type="entry name" value="Phage_T5_Orf172_DNA-bd"/>
</dbReference>
<sequence length="137" mass="14953">MEDLEDSSSHYVYVIATLDAGKMVAPVKVGVTRDVVARCATIQTSSAKPLTVFHALGMPSRNAAFGLERSFHVNQDAHRLHGEWFAIAPLRALRLLMLEYVFATLDDQKLGAEAWESLGVECGEDLVPQMIAALDPA</sequence>
<dbReference type="Proteomes" id="UP001404845">
    <property type="component" value="Unassembled WGS sequence"/>
</dbReference>
<gene>
    <name evidence="2" type="ORF">PUR21_16425</name>
</gene>
<accession>A0ABU9ZD67</accession>
<feature type="domain" description="Bacteriophage T5 Orf172 DNA-binding" evidence="1">
    <location>
        <begin position="11"/>
        <end position="89"/>
    </location>
</feature>
<dbReference type="EMBL" id="JAQYXL010000001">
    <property type="protein sequence ID" value="MEN3229203.1"/>
    <property type="molecule type" value="Genomic_DNA"/>
</dbReference>
<organism evidence="2 3">
    <name type="scientific">Methylorubrum rhodesianum</name>
    <dbReference type="NCBI Taxonomy" id="29427"/>
    <lineage>
        <taxon>Bacteria</taxon>
        <taxon>Pseudomonadati</taxon>
        <taxon>Pseudomonadota</taxon>
        <taxon>Alphaproteobacteria</taxon>
        <taxon>Hyphomicrobiales</taxon>
        <taxon>Methylobacteriaceae</taxon>
        <taxon>Methylorubrum</taxon>
    </lineage>
</organism>